<dbReference type="EMBL" id="JAZDUA010000066">
    <property type="protein sequence ID" value="KAK7869910.1"/>
    <property type="molecule type" value="Genomic_DNA"/>
</dbReference>
<comment type="caution">
    <text evidence="10">The sequence shown here is derived from an EMBL/GenBank/DDBJ whole genome shotgun (WGS) entry which is preliminary data.</text>
</comment>
<dbReference type="Pfam" id="PF13324">
    <property type="entry name" value="GCIP_N"/>
    <property type="match status" value="1"/>
</dbReference>
<evidence type="ECO:0000313" key="11">
    <source>
        <dbReference type="Proteomes" id="UP001378592"/>
    </source>
</evidence>
<evidence type="ECO:0000256" key="2">
    <source>
        <dbReference type="ARBA" id="ARBA00004496"/>
    </source>
</evidence>
<sequence length="326" mass="36456">MSEGNTLQAMLDNMNSAMSQLEGGECATKHFCGLDEFWRTLNIAASSLSTEVTKVCILFSEPPAPSLQQVNDLLRKIETLYINMLKNFYNLPKEQGQVMRKKTQIALLKIVELLKAVFSSLKTKGAKGQKERMKLAGCVWESCEAIEHLPHDNLAATCAELDKELMLVEDALQEIEEEIKNQEDGMEGNAGDEIDNSERWSNQDCEMLPHCVALVKTARACMRRIKRAVNAQGRCSTEHEIAQLDDLISSVSRLSPSVDDFVSSAYPPMNKDAVKKTAMEVVNSVQAILLVVKQAHYVQDEDQSWVDFLLKAVDHNNNKLQPLLTV</sequence>
<dbReference type="Pfam" id="PF20936">
    <property type="entry name" value="GCIP_C"/>
    <property type="match status" value="1"/>
</dbReference>
<comment type="subcellular location">
    <subcellularLocation>
        <location evidence="2">Cytoplasm</location>
    </subcellularLocation>
    <subcellularLocation>
        <location evidence="1">Nucleus</location>
    </subcellularLocation>
</comment>
<proteinExistence type="inferred from homology"/>
<dbReference type="PANTHER" id="PTHR15492">
    <property type="entry name" value="CYCLIN D1-BINDING PROTEIN 1"/>
    <property type="match status" value="1"/>
</dbReference>
<feature type="coiled-coil region" evidence="7">
    <location>
        <begin position="158"/>
        <end position="185"/>
    </location>
</feature>
<dbReference type="Gene3D" id="1.20.1420.10">
    <property type="entry name" value="Talin, central domain"/>
    <property type="match status" value="1"/>
</dbReference>
<organism evidence="10 11">
    <name type="scientific">Gryllus longicercus</name>
    <dbReference type="NCBI Taxonomy" id="2509291"/>
    <lineage>
        <taxon>Eukaryota</taxon>
        <taxon>Metazoa</taxon>
        <taxon>Ecdysozoa</taxon>
        <taxon>Arthropoda</taxon>
        <taxon>Hexapoda</taxon>
        <taxon>Insecta</taxon>
        <taxon>Pterygota</taxon>
        <taxon>Neoptera</taxon>
        <taxon>Polyneoptera</taxon>
        <taxon>Orthoptera</taxon>
        <taxon>Ensifera</taxon>
        <taxon>Gryllidea</taxon>
        <taxon>Grylloidea</taxon>
        <taxon>Gryllidae</taxon>
        <taxon>Gryllinae</taxon>
        <taxon>Gryllus</taxon>
    </lineage>
</organism>
<keyword evidence="4" id="KW-0963">Cytoplasm</keyword>
<evidence type="ECO:0000256" key="3">
    <source>
        <dbReference type="ARBA" id="ARBA00008940"/>
    </source>
</evidence>
<dbReference type="PANTHER" id="PTHR15492:SF1">
    <property type="entry name" value="CYCLIN-D1-BINDING PROTEIN 1"/>
    <property type="match status" value="1"/>
</dbReference>
<dbReference type="AlphaFoldDB" id="A0AAN9ZCW3"/>
<dbReference type="Proteomes" id="UP001378592">
    <property type="component" value="Unassembled WGS sequence"/>
</dbReference>
<comment type="similarity">
    <text evidence="3">Belongs to the CCNDBP1 family.</text>
</comment>
<reference evidence="10 11" key="1">
    <citation type="submission" date="2024-03" db="EMBL/GenBank/DDBJ databases">
        <title>The genome assembly and annotation of the cricket Gryllus longicercus Weissman &amp; Gray.</title>
        <authorList>
            <person name="Szrajer S."/>
            <person name="Gray D."/>
            <person name="Ylla G."/>
        </authorList>
    </citation>
    <scope>NUCLEOTIDE SEQUENCE [LARGE SCALE GENOMIC DNA]</scope>
    <source>
        <strain evidence="10">DAG 2021-001</strain>
        <tissue evidence="10">Whole body minus gut</tissue>
    </source>
</reference>
<evidence type="ECO:0000256" key="6">
    <source>
        <dbReference type="ARBA" id="ARBA00023306"/>
    </source>
</evidence>
<keyword evidence="5" id="KW-0539">Nucleus</keyword>
<dbReference type="InterPro" id="IPR049317">
    <property type="entry name" value="GCIP-like_N"/>
</dbReference>
<dbReference type="InterPro" id="IPR049318">
    <property type="entry name" value="GCIP_C"/>
</dbReference>
<gene>
    <name evidence="10" type="ORF">R5R35_013706</name>
</gene>
<keyword evidence="6" id="KW-0131">Cell cycle</keyword>
<evidence type="ECO:0000256" key="5">
    <source>
        <dbReference type="ARBA" id="ARBA00023242"/>
    </source>
</evidence>
<feature type="domain" description="Cyclin-D1-binding protein 1-like C-terminal" evidence="9">
    <location>
        <begin position="196"/>
        <end position="288"/>
    </location>
</feature>
<dbReference type="GO" id="GO:0005737">
    <property type="term" value="C:cytoplasm"/>
    <property type="evidence" value="ECO:0007669"/>
    <property type="project" value="UniProtKB-SubCell"/>
</dbReference>
<evidence type="ECO:0008006" key="12">
    <source>
        <dbReference type="Google" id="ProtNLM"/>
    </source>
</evidence>
<evidence type="ECO:0000256" key="1">
    <source>
        <dbReference type="ARBA" id="ARBA00004123"/>
    </source>
</evidence>
<evidence type="ECO:0000256" key="4">
    <source>
        <dbReference type="ARBA" id="ARBA00022490"/>
    </source>
</evidence>
<evidence type="ECO:0000313" key="10">
    <source>
        <dbReference type="EMBL" id="KAK7869910.1"/>
    </source>
</evidence>
<dbReference type="InterPro" id="IPR026907">
    <property type="entry name" value="GCIP-like"/>
</dbReference>
<evidence type="ECO:0000259" key="8">
    <source>
        <dbReference type="Pfam" id="PF13324"/>
    </source>
</evidence>
<dbReference type="GO" id="GO:0005634">
    <property type="term" value="C:nucleus"/>
    <property type="evidence" value="ECO:0007669"/>
    <property type="project" value="UniProtKB-SubCell"/>
</dbReference>
<protein>
    <recommendedName>
        <fullName evidence="12">Cyclin-D1-binding protein 1</fullName>
    </recommendedName>
</protein>
<dbReference type="Gene3D" id="1.20.1410.10">
    <property type="entry name" value="I/LWEQ domain"/>
    <property type="match status" value="1"/>
</dbReference>
<evidence type="ECO:0000259" key="9">
    <source>
        <dbReference type="Pfam" id="PF20936"/>
    </source>
</evidence>
<evidence type="ECO:0000256" key="7">
    <source>
        <dbReference type="SAM" id="Coils"/>
    </source>
</evidence>
<name>A0AAN9ZCW3_9ORTH</name>
<accession>A0AAN9ZCW3</accession>
<keyword evidence="7" id="KW-0175">Coiled coil</keyword>
<keyword evidence="11" id="KW-1185">Reference proteome</keyword>
<feature type="domain" description="Cyclin-D1-binding protein 1-like N-terminal" evidence="8">
    <location>
        <begin position="41"/>
        <end position="177"/>
    </location>
</feature>